<keyword evidence="11" id="KW-0969">Cilium</keyword>
<dbReference type="AlphaFoldDB" id="A0A841Q588"/>
<comment type="subcellular location">
    <subcellularLocation>
        <location evidence="1 7">Bacterial flagellum</location>
    </subcellularLocation>
    <subcellularLocation>
        <location evidence="2 7">Secreted</location>
    </subcellularLocation>
</comment>
<dbReference type="GO" id="GO:0044780">
    <property type="term" value="P:bacterial-type flagellum assembly"/>
    <property type="evidence" value="ECO:0007669"/>
    <property type="project" value="InterPro"/>
</dbReference>
<accession>A0A841Q588</accession>
<feature type="domain" description="Flagellar basal-body/hook protein C-terminal" evidence="9">
    <location>
        <begin position="469"/>
        <end position="508"/>
    </location>
</feature>
<dbReference type="PRINTS" id="PR01005">
    <property type="entry name" value="FLGHOOKAP1"/>
</dbReference>
<keyword evidence="12" id="KW-1185">Reference proteome</keyword>
<dbReference type="InterPro" id="IPR001444">
    <property type="entry name" value="Flag_bb_rod_N"/>
</dbReference>
<evidence type="ECO:0000313" key="11">
    <source>
        <dbReference type="EMBL" id="MBB6453629.1"/>
    </source>
</evidence>
<keyword evidence="11" id="KW-0282">Flagellum</keyword>
<keyword evidence="5 7" id="KW-0964">Secreted</keyword>
<evidence type="ECO:0000259" key="10">
    <source>
        <dbReference type="Pfam" id="PF22638"/>
    </source>
</evidence>
<evidence type="ECO:0000256" key="2">
    <source>
        <dbReference type="ARBA" id="ARBA00004613"/>
    </source>
</evidence>
<dbReference type="GO" id="GO:0005198">
    <property type="term" value="F:structural molecule activity"/>
    <property type="evidence" value="ECO:0007669"/>
    <property type="project" value="UniProtKB-UniRule"/>
</dbReference>
<name>A0A841Q588_9BACI</name>
<organism evidence="11 12">
    <name type="scientific">Salirhabdus euzebyi</name>
    <dbReference type="NCBI Taxonomy" id="394506"/>
    <lineage>
        <taxon>Bacteria</taxon>
        <taxon>Bacillati</taxon>
        <taxon>Bacillota</taxon>
        <taxon>Bacilli</taxon>
        <taxon>Bacillales</taxon>
        <taxon>Bacillaceae</taxon>
        <taxon>Salirhabdus</taxon>
    </lineage>
</organism>
<dbReference type="PANTHER" id="PTHR30033">
    <property type="entry name" value="FLAGELLAR HOOK-ASSOCIATED PROTEIN 1"/>
    <property type="match status" value="1"/>
</dbReference>
<evidence type="ECO:0000256" key="6">
    <source>
        <dbReference type="ARBA" id="ARBA00023143"/>
    </source>
</evidence>
<evidence type="ECO:0000259" key="8">
    <source>
        <dbReference type="Pfam" id="PF00460"/>
    </source>
</evidence>
<comment type="similarity">
    <text evidence="3 7">Belongs to the flagella basal body rod proteins family.</text>
</comment>
<evidence type="ECO:0000256" key="1">
    <source>
        <dbReference type="ARBA" id="ARBA00004365"/>
    </source>
</evidence>
<dbReference type="NCBIfam" id="TIGR02492">
    <property type="entry name" value="flgK_ends"/>
    <property type="match status" value="1"/>
</dbReference>
<dbReference type="InterPro" id="IPR053927">
    <property type="entry name" value="FlgK_helical"/>
</dbReference>
<evidence type="ECO:0000256" key="3">
    <source>
        <dbReference type="ARBA" id="ARBA00009677"/>
    </source>
</evidence>
<dbReference type="Proteomes" id="UP000581688">
    <property type="component" value="Unassembled WGS sequence"/>
</dbReference>
<evidence type="ECO:0000256" key="5">
    <source>
        <dbReference type="ARBA" id="ARBA00022525"/>
    </source>
</evidence>
<sequence length="515" mass="55684">MSTFSGLEVARKALFAQQSALHTTGHNIANANTPGYSRQRVNLQATSPFPTPARNRPEIPGQLGTGVEAGSIQRIRDTFLDIQFRGEHNKLGYWEARANSLNQMENILNETNDTGLSSNLDLFWQSLNDLAGNAEDSGARSVVQERGITLADTFNYVSNSLKAIQKDIGEEMGVTTTHLNSLLTQIKNVNDQIKEVEPHGYLPNDLYDERDRLIDQLSEVVNVKVTYDSSGGNPDASAMGIASIELVDGEGKPYPTPIQLLDDTNTVHNVSVSFGDLNGQRVVNGVTVDGHAALSPTDFVSPGKLKGLIESHGYENTGTADGIYTKMLADIDKMAYAFAEEFNRVHQQGYDLNGEQGEAFFDLEGATAANYIGYASRMSVSDTIQNNPSKIAAASKLNADGTTPKGDGENAQELAKVKNSDLAIFGTNTSVASFFEGTIGNMAVQAQQANSMHASAKTLEGAVESRRQSISGVSLDEEMTNMIKFQHAYNAAARNMTVVDEMLDRIINNMGVVGR</sequence>
<keyword evidence="6 7" id="KW-0975">Bacterial flagellum</keyword>
<feature type="domain" description="Flagellar hook-associated protein FlgK helical" evidence="10">
    <location>
        <begin position="101"/>
        <end position="361"/>
    </location>
</feature>
<dbReference type="Pfam" id="PF22638">
    <property type="entry name" value="FlgK_D1"/>
    <property type="match status" value="1"/>
</dbReference>
<dbReference type="SUPFAM" id="SSF64518">
    <property type="entry name" value="Phase 1 flagellin"/>
    <property type="match status" value="1"/>
</dbReference>
<evidence type="ECO:0000313" key="12">
    <source>
        <dbReference type="Proteomes" id="UP000581688"/>
    </source>
</evidence>
<proteinExistence type="inferred from homology"/>
<evidence type="ECO:0000256" key="4">
    <source>
        <dbReference type="ARBA" id="ARBA00016244"/>
    </source>
</evidence>
<comment type="caution">
    <text evidence="11">The sequence shown here is derived from an EMBL/GenBank/DDBJ whole genome shotgun (WGS) entry which is preliminary data.</text>
</comment>
<dbReference type="GO" id="GO:0009424">
    <property type="term" value="C:bacterial-type flagellum hook"/>
    <property type="evidence" value="ECO:0007669"/>
    <property type="project" value="UniProtKB-UniRule"/>
</dbReference>
<keyword evidence="11" id="KW-0966">Cell projection</keyword>
<dbReference type="Pfam" id="PF06429">
    <property type="entry name" value="Flg_bbr_C"/>
    <property type="match status" value="1"/>
</dbReference>
<feature type="domain" description="Flagellar basal body rod protein N-terminal" evidence="8">
    <location>
        <begin position="7"/>
        <end position="36"/>
    </location>
</feature>
<evidence type="ECO:0000256" key="7">
    <source>
        <dbReference type="RuleBase" id="RU362065"/>
    </source>
</evidence>
<evidence type="ECO:0000259" key="9">
    <source>
        <dbReference type="Pfam" id="PF06429"/>
    </source>
</evidence>
<dbReference type="Pfam" id="PF00460">
    <property type="entry name" value="Flg_bb_rod"/>
    <property type="match status" value="1"/>
</dbReference>
<reference evidence="11 12" key="1">
    <citation type="submission" date="2020-08" db="EMBL/GenBank/DDBJ databases">
        <title>Genomic Encyclopedia of Type Strains, Phase IV (KMG-IV): sequencing the most valuable type-strain genomes for metagenomic binning, comparative biology and taxonomic classification.</title>
        <authorList>
            <person name="Goeker M."/>
        </authorList>
    </citation>
    <scope>NUCLEOTIDE SEQUENCE [LARGE SCALE GENOMIC DNA]</scope>
    <source>
        <strain evidence="11 12">DSM 19612</strain>
    </source>
</reference>
<dbReference type="GO" id="GO:0005576">
    <property type="term" value="C:extracellular region"/>
    <property type="evidence" value="ECO:0007669"/>
    <property type="project" value="UniProtKB-SubCell"/>
</dbReference>
<dbReference type="EMBL" id="JACHGH010000005">
    <property type="protein sequence ID" value="MBB6453629.1"/>
    <property type="molecule type" value="Genomic_DNA"/>
</dbReference>
<dbReference type="RefSeq" id="WP_174496023.1">
    <property type="nucleotide sequence ID" value="NZ_CADDWK010000005.1"/>
</dbReference>
<gene>
    <name evidence="7" type="primary">flgK</name>
    <name evidence="11" type="ORF">HNQ94_002078</name>
</gene>
<dbReference type="PANTHER" id="PTHR30033:SF1">
    <property type="entry name" value="FLAGELLAR HOOK-ASSOCIATED PROTEIN 1"/>
    <property type="match status" value="1"/>
</dbReference>
<dbReference type="InterPro" id="IPR010930">
    <property type="entry name" value="Flg_bb/hook_C_dom"/>
</dbReference>
<dbReference type="InterPro" id="IPR002371">
    <property type="entry name" value="FlgK"/>
</dbReference>
<protein>
    <recommendedName>
        <fullName evidence="4 7">Flagellar hook-associated protein 1</fullName>
        <shortName evidence="7">HAP1</shortName>
    </recommendedName>
</protein>